<dbReference type="AlphaFoldDB" id="A0A8T0FEE2"/>
<dbReference type="Proteomes" id="UP000807504">
    <property type="component" value="Unassembled WGS sequence"/>
</dbReference>
<organism evidence="1 2">
    <name type="scientific">Argiope bruennichi</name>
    <name type="common">Wasp spider</name>
    <name type="synonym">Aranea bruennichi</name>
    <dbReference type="NCBI Taxonomy" id="94029"/>
    <lineage>
        <taxon>Eukaryota</taxon>
        <taxon>Metazoa</taxon>
        <taxon>Ecdysozoa</taxon>
        <taxon>Arthropoda</taxon>
        <taxon>Chelicerata</taxon>
        <taxon>Arachnida</taxon>
        <taxon>Araneae</taxon>
        <taxon>Araneomorphae</taxon>
        <taxon>Entelegynae</taxon>
        <taxon>Araneoidea</taxon>
        <taxon>Araneidae</taxon>
        <taxon>Argiope</taxon>
    </lineage>
</organism>
<proteinExistence type="predicted"/>
<reference evidence="1" key="2">
    <citation type="submission" date="2020-06" db="EMBL/GenBank/DDBJ databases">
        <authorList>
            <person name="Sheffer M."/>
        </authorList>
    </citation>
    <scope>NUCLEOTIDE SEQUENCE</scope>
</reference>
<dbReference type="EMBL" id="JABXBU010000012">
    <property type="protein sequence ID" value="KAF8788598.1"/>
    <property type="molecule type" value="Genomic_DNA"/>
</dbReference>
<reference evidence="1" key="1">
    <citation type="journal article" date="2020" name="bioRxiv">
        <title>Chromosome-level reference genome of the European wasp spider Argiope bruennichi: a resource for studies on range expansion and evolutionary adaptation.</title>
        <authorList>
            <person name="Sheffer M.M."/>
            <person name="Hoppe A."/>
            <person name="Krehenwinkel H."/>
            <person name="Uhl G."/>
            <person name="Kuss A.W."/>
            <person name="Jensen L."/>
            <person name="Jensen C."/>
            <person name="Gillespie R.G."/>
            <person name="Hoff K.J."/>
            <person name="Prost S."/>
        </authorList>
    </citation>
    <scope>NUCLEOTIDE SEQUENCE</scope>
</reference>
<keyword evidence="2" id="KW-1185">Reference proteome</keyword>
<name>A0A8T0FEE2_ARGBR</name>
<gene>
    <name evidence="1" type="ORF">HNY73_006626</name>
</gene>
<protein>
    <submittedName>
        <fullName evidence="1">Uncharacterized protein</fullName>
    </submittedName>
</protein>
<accession>A0A8T0FEE2</accession>
<evidence type="ECO:0000313" key="2">
    <source>
        <dbReference type="Proteomes" id="UP000807504"/>
    </source>
</evidence>
<comment type="caution">
    <text evidence="1">The sequence shown here is derived from an EMBL/GenBank/DDBJ whole genome shotgun (WGS) entry which is preliminary data.</text>
</comment>
<sequence>MQTFEHSEMEGIHLVYAAVDDSRDVIVRLYANGSQTVVSHHQLFGICAAARVNTAHSAFADMKYVSHKRQALLPSKISSGRSSCCKHLADRIAIILF</sequence>
<evidence type="ECO:0000313" key="1">
    <source>
        <dbReference type="EMBL" id="KAF8788598.1"/>
    </source>
</evidence>